<reference evidence="3 4" key="1">
    <citation type="journal article" date="2011" name="J. Gen. Appl. Microbiol.">
        <title>Draft genome sequencing of the enigmatic basidiomycete Mixia osmundae.</title>
        <authorList>
            <person name="Nishida H."/>
            <person name="Nagatsuka Y."/>
            <person name="Sugiyama J."/>
        </authorList>
    </citation>
    <scope>NUCLEOTIDE SEQUENCE [LARGE SCALE GENOMIC DNA]</scope>
    <source>
        <strain evidence="4">CBS 9802 / IAM 14324 / JCM 22182 / KY 12970</strain>
    </source>
</reference>
<sequence>MDEVASKSGFLSMYMSNHRDTLVAYCMHYGKVKRAVNAKMDSISSDSMIISYLPYRDASEPKTVTIPFEPRLQSYDEARPRLLAMKAEAEQALRMDTVPVVDSFRLGRLVPFIMTLVTFLVACTVMEDHEFGGRIRNAAGGMRTIVAAWIFAISCHIAEAYYQYTLCRKHKTGVRNTFLWVFLTFLLGVAGFSEFKRIVKERKIAHASRGVCIRGSAGLQLSRAQTEQ</sequence>
<dbReference type="AlphaFoldDB" id="G7DY41"/>
<feature type="domain" description="DUF2470" evidence="2">
    <location>
        <begin position="13"/>
        <end position="85"/>
    </location>
</feature>
<dbReference type="InParanoid" id="G7DY41"/>
<comment type="caution">
    <text evidence="3">The sequence shown here is derived from an EMBL/GenBank/DDBJ whole genome shotgun (WGS) entry which is preliminary data.</text>
</comment>
<dbReference type="InterPro" id="IPR019595">
    <property type="entry name" value="DUF2470"/>
</dbReference>
<dbReference type="OrthoDB" id="5553410at2759"/>
<evidence type="ECO:0000256" key="1">
    <source>
        <dbReference type="SAM" id="Phobius"/>
    </source>
</evidence>
<evidence type="ECO:0000259" key="2">
    <source>
        <dbReference type="Pfam" id="PF10615"/>
    </source>
</evidence>
<dbReference type="Proteomes" id="UP000009131">
    <property type="component" value="Unassembled WGS sequence"/>
</dbReference>
<organism evidence="3 4">
    <name type="scientific">Mixia osmundae (strain CBS 9802 / IAM 14324 / JCM 22182 / KY 12970)</name>
    <dbReference type="NCBI Taxonomy" id="764103"/>
    <lineage>
        <taxon>Eukaryota</taxon>
        <taxon>Fungi</taxon>
        <taxon>Dikarya</taxon>
        <taxon>Basidiomycota</taxon>
        <taxon>Pucciniomycotina</taxon>
        <taxon>Mixiomycetes</taxon>
        <taxon>Mixiales</taxon>
        <taxon>Mixiaceae</taxon>
        <taxon>Mixia</taxon>
    </lineage>
</organism>
<keyword evidence="1" id="KW-0812">Transmembrane</keyword>
<evidence type="ECO:0000313" key="3">
    <source>
        <dbReference type="EMBL" id="GAA95501.1"/>
    </source>
</evidence>
<evidence type="ECO:0000313" key="4">
    <source>
        <dbReference type="Proteomes" id="UP000009131"/>
    </source>
</evidence>
<feature type="transmembrane region" description="Helical" evidence="1">
    <location>
        <begin position="146"/>
        <end position="165"/>
    </location>
</feature>
<feature type="transmembrane region" description="Helical" evidence="1">
    <location>
        <begin position="177"/>
        <end position="195"/>
    </location>
</feature>
<feature type="transmembrane region" description="Helical" evidence="1">
    <location>
        <begin position="109"/>
        <end position="126"/>
    </location>
</feature>
<gene>
    <name evidence="3" type="primary">Mo02156</name>
    <name evidence="3" type="ORF">E5Q_02156</name>
</gene>
<dbReference type="Pfam" id="PF14934">
    <property type="entry name" value="TMEM254"/>
    <property type="match status" value="1"/>
</dbReference>
<dbReference type="EMBL" id="BABT02000062">
    <property type="protein sequence ID" value="GAA95501.1"/>
    <property type="molecule type" value="Genomic_DNA"/>
</dbReference>
<keyword evidence="1" id="KW-1133">Transmembrane helix</keyword>
<name>G7DY41_MIXOS</name>
<dbReference type="eggNOG" id="ENOG502RZUI">
    <property type="taxonomic scope" value="Eukaryota"/>
</dbReference>
<keyword evidence="4" id="KW-1185">Reference proteome</keyword>
<dbReference type="HOGENOM" id="CLU_104759_0_0_1"/>
<reference evidence="3 4" key="2">
    <citation type="journal article" date="2012" name="Open Biol.">
        <title>Characteristics of nucleosomes and linker DNA regions on the genome of the basidiomycete Mixia osmundae revealed by mono- and dinucleosome mapping.</title>
        <authorList>
            <person name="Nishida H."/>
            <person name="Kondo S."/>
            <person name="Matsumoto T."/>
            <person name="Suzuki Y."/>
            <person name="Yoshikawa H."/>
            <person name="Taylor T.D."/>
            <person name="Sugiyama J."/>
        </authorList>
    </citation>
    <scope>NUCLEOTIDE SEQUENCE [LARGE SCALE GENOMIC DNA]</scope>
    <source>
        <strain evidence="4">CBS 9802 / IAM 14324 / JCM 22182 / KY 12970</strain>
    </source>
</reference>
<protein>
    <recommendedName>
        <fullName evidence="2">DUF2470 domain-containing protein</fullName>
    </recommendedName>
</protein>
<dbReference type="Pfam" id="PF10615">
    <property type="entry name" value="DUF2470"/>
    <property type="match status" value="1"/>
</dbReference>
<accession>G7DY41</accession>
<proteinExistence type="predicted"/>
<keyword evidence="1" id="KW-0472">Membrane</keyword>
<dbReference type="InterPro" id="IPR037119">
    <property type="entry name" value="Haem_oxidase_HugZ-like_sf"/>
</dbReference>
<dbReference type="PANTHER" id="PTHR37783:SF1">
    <property type="entry name" value="MEMBRANE PROTEIN, PUTATIVE (AFU_ORTHOLOGUE AFUA_1G04315)-RELATED"/>
    <property type="match status" value="1"/>
</dbReference>
<dbReference type="InterPro" id="IPR028110">
    <property type="entry name" value="TMEM254"/>
</dbReference>
<dbReference type="PANTHER" id="PTHR37783">
    <property type="entry name" value="MEMBRANE PROTEIN, PUTATIVE (AFU_ORTHOLOGUE AFUA_1G04315)-RELATED"/>
    <property type="match status" value="1"/>
</dbReference>
<dbReference type="Gene3D" id="3.20.180.10">
    <property type="entry name" value="PNP-oxidase-like"/>
    <property type="match status" value="1"/>
</dbReference>
<dbReference type="STRING" id="764103.G7DY41"/>